<dbReference type="InterPro" id="IPR036240">
    <property type="entry name" value="Gp9-like_sf"/>
</dbReference>
<gene>
    <name evidence="3" type="ORF">METZ01_LOCUS45621</name>
</gene>
<evidence type="ECO:0000313" key="3">
    <source>
        <dbReference type="EMBL" id="SUZ92767.1"/>
    </source>
</evidence>
<sequence length="429" mass="39606">MGCGATQTGFGRTGTVDWITTPKVTGDSPVTGVSGNGYFLNTTSGLITFNLPAGSAGDIISIADYAATWQTYEVTVTPNGTDKIGGFNLNANANVKGQSITFVYVDSTQGWINTMDSTSNVRGITYMSASGGTPCSGAVSGNCKVHTFTGPGTFTVNCVSSCSTYNIISYAMVAGGGGSGVRCAGGAGGAGGFRETKGPATPYTASPLCGVDTPSNLITVTATGYPIVVGGGGAAAPGTSANGSKGAPTTFAGLTATGGGYGIGAGPPWPVAGCGGSGGGGAGSDCSDGSTGNTPAVTPAQGTDGGDGASGGGSYQESGGGGGGATVAGSDGVGNAAGGAGGTGATTSISATPTAYAGGGGGGSGGASGPAVGAGGAGGGGDGGNCQQCTAAQDGGCNTGGGAGGAGGNGAGKAKAGGSGIVIIRYKFQ</sequence>
<feature type="compositionally biased region" description="Gly residues" evidence="1">
    <location>
        <begin position="303"/>
        <end position="327"/>
    </location>
</feature>
<feature type="domain" description="Glycine-rich" evidence="2">
    <location>
        <begin position="151"/>
        <end position="427"/>
    </location>
</feature>
<reference evidence="3" key="1">
    <citation type="submission" date="2018-05" db="EMBL/GenBank/DDBJ databases">
        <authorList>
            <person name="Lanie J.A."/>
            <person name="Ng W.-L."/>
            <person name="Kazmierczak K.M."/>
            <person name="Andrzejewski T.M."/>
            <person name="Davidsen T.M."/>
            <person name="Wayne K.J."/>
            <person name="Tettelin H."/>
            <person name="Glass J.I."/>
            <person name="Rusch D."/>
            <person name="Podicherti R."/>
            <person name="Tsui H.-C.T."/>
            <person name="Winkler M.E."/>
        </authorList>
    </citation>
    <scope>NUCLEOTIDE SEQUENCE</scope>
</reference>
<accession>A0A381RS75</accession>
<dbReference type="EMBL" id="UINC01002088">
    <property type="protein sequence ID" value="SUZ92767.1"/>
    <property type="molecule type" value="Genomic_DNA"/>
</dbReference>
<dbReference type="AlphaFoldDB" id="A0A381RS75"/>
<protein>
    <recommendedName>
        <fullName evidence="2">Glycine-rich domain-containing protein</fullName>
    </recommendedName>
</protein>
<evidence type="ECO:0000259" key="2">
    <source>
        <dbReference type="Pfam" id="PF21722"/>
    </source>
</evidence>
<organism evidence="3">
    <name type="scientific">marine metagenome</name>
    <dbReference type="NCBI Taxonomy" id="408172"/>
    <lineage>
        <taxon>unclassified sequences</taxon>
        <taxon>metagenomes</taxon>
        <taxon>ecological metagenomes</taxon>
    </lineage>
</organism>
<dbReference type="SUPFAM" id="SSF50017">
    <property type="entry name" value="gp9"/>
    <property type="match status" value="1"/>
</dbReference>
<dbReference type="Pfam" id="PF21722">
    <property type="entry name" value="Gly_rich_2"/>
    <property type="match status" value="1"/>
</dbReference>
<proteinExistence type="predicted"/>
<name>A0A381RS75_9ZZZZ</name>
<evidence type="ECO:0000256" key="1">
    <source>
        <dbReference type="SAM" id="MobiDB-lite"/>
    </source>
</evidence>
<feature type="region of interest" description="Disordered" evidence="1">
    <location>
        <begin position="276"/>
        <end position="327"/>
    </location>
</feature>
<dbReference type="InterPro" id="IPR049304">
    <property type="entry name" value="Gly_rich_dom"/>
</dbReference>